<evidence type="ECO:0000256" key="2">
    <source>
        <dbReference type="SAM" id="MobiDB-lite"/>
    </source>
</evidence>
<evidence type="ECO:0000256" key="3">
    <source>
        <dbReference type="SAM" id="Phobius"/>
    </source>
</evidence>
<keyword evidence="6" id="KW-1185">Reference proteome</keyword>
<feature type="region of interest" description="Disordered" evidence="2">
    <location>
        <begin position="2506"/>
        <end position="2545"/>
    </location>
</feature>
<dbReference type="PROSITE" id="PS50287">
    <property type="entry name" value="SRCR_2"/>
    <property type="match status" value="5"/>
</dbReference>
<proteinExistence type="predicted"/>
<dbReference type="SMART" id="SM01411">
    <property type="entry name" value="Ephrin_rec_like"/>
    <property type="match status" value="11"/>
</dbReference>
<dbReference type="InterPro" id="IPR001190">
    <property type="entry name" value="SRCR"/>
</dbReference>
<dbReference type="InterPro" id="IPR009030">
    <property type="entry name" value="Growth_fac_rcpt_cys_sf"/>
</dbReference>
<keyword evidence="3" id="KW-0472">Membrane</keyword>
<dbReference type="Gene3D" id="3.10.250.10">
    <property type="entry name" value="SRCR-like domain"/>
    <property type="match status" value="5"/>
</dbReference>
<keyword evidence="3" id="KW-1133">Transmembrane helix</keyword>
<dbReference type="SUPFAM" id="SSF56487">
    <property type="entry name" value="SRCR-like"/>
    <property type="match status" value="5"/>
</dbReference>
<dbReference type="SUPFAM" id="SSF57184">
    <property type="entry name" value="Growth factor receptor domain"/>
    <property type="match status" value="2"/>
</dbReference>
<dbReference type="OrthoDB" id="76083at2759"/>
<dbReference type="PANTHER" id="PTHR46967">
    <property type="entry name" value="INSULIN-LIKE GROWTH FACTOR BINDING PROTEIN,N-TERMINAL"/>
    <property type="match status" value="1"/>
</dbReference>
<evidence type="ECO:0000313" key="6">
    <source>
        <dbReference type="Proteomes" id="UP001165065"/>
    </source>
</evidence>
<feature type="transmembrane region" description="Helical" evidence="3">
    <location>
        <begin position="1927"/>
        <end position="1948"/>
    </location>
</feature>
<feature type="domain" description="SRCR" evidence="4">
    <location>
        <begin position="326"/>
        <end position="444"/>
    </location>
</feature>
<feature type="domain" description="SRCR" evidence="4">
    <location>
        <begin position="817"/>
        <end position="939"/>
    </location>
</feature>
<dbReference type="Pfam" id="PF07699">
    <property type="entry name" value="Ephrin_rec_like"/>
    <property type="match status" value="2"/>
</dbReference>
<dbReference type="Pfam" id="PF00530">
    <property type="entry name" value="SRCR"/>
    <property type="match status" value="3"/>
</dbReference>
<dbReference type="Proteomes" id="UP001165065">
    <property type="component" value="Unassembled WGS sequence"/>
</dbReference>
<protein>
    <recommendedName>
        <fullName evidence="4">SRCR domain-containing protein</fullName>
    </recommendedName>
</protein>
<sequence>MEITYIEKGIIEVYDDLPGGKEEGTLLVDAPEVGPHKGKSLISGYWIFLLTLCICSRIGSAGDARAGCGLSNGLPLLNLTGVTVPETAGIRLRVCSGNVIVNSTNHEATCTGSTISPSFDSKIQVQGRLEVKVGNDWATVAEWAGFKSGDGEAEATVACRQLGNELGYTLVSASKVGSRQFNGPTFDGSGTQYEVTCAGTESTVDSCTSFGVWGGSPNFHWYDVGVSCTFLAFGEECEECVAGKYSNTIGVEPCIDCVAGSYSNSGAASCTPCEAGTASTTPGAATCTKCHALATSNEDRTKCLCVPGSKSVMLTPRGVVPDTMGIRLRTDEGTPSFDSEGQVQGRLEVKVGHDWATVCDTVEGFDGSAEDEVTVACRQLGNELGYTLVSASKVGMDDTDDGSGGLGTMYKVDCAGTESTLDSCKSFYPGCYDNHDYDVGVSCTFLAPSDDCEECVAGKYSKYSNTTNISACSNCAAGSYSSTAGATSCEMCEAGKVAPPAATACNECVSGQPSGDQTYCLCGPGSRNTHPGPISGLVLPITTGIRLQISSGLPLFDSKGKVLGRLEAKDFNGECPNNWNTIADLGYNDPTITTIACRQLGNELGFTLVRASKVESDDTDDGSGMVYKVICAGTESTLDSCTMFEHSGFYDTNHEYDVGLSCTFLGPGAECEECVAGKYSNTIGVTTCTDCDVGSYSSAGATSCEKCEAGKASVTPAATNAAVCSDCPSGTYANIAIGATRCVGCAAGSYSNAGATSCEQCEAGKASGNFSASGAAACTECPSGKISSDDRSNCTCGFGRGTVILKPSGVVPDTMGIRLRTDKGTPSFDSDGQVQGRLEVKVGDDWFTVGGVADSFGGSDSTGGEAESTVACRQLGNELGYTLVSASKVGRDDTNDGSGAQVATFTCFGMEAAITSCVPGPTYSDVAANHIYDVGVSCTFLVPSDDCEECVAGKYSNTTSNAVCMDCVAGLYSSTRGATSCEQCKAGKASANPAATSASNCGDCPSGTYANAAIGATRCIGCAAGSYSILMGSVSADDCQKCEAGKASAILAASSAAACTECVAGKFTGTTGTAECVGCPAGSFSTVVGSASADNCKQCEAGKASETPAASSASACTECPSGLRSSEDRSACGCTLGSGNILVVPSGIFPNTTGVRLQTASGTPSFDSDGQVQGRLEVKVGDDWVTIKSDGASTYSFGGSGSDGGEAESTVACRQLGNELGYSLVSSFKVYRMDTDNGSGNGYAVFCAGTESNLDSCPVFRPTGTNNDYDVGVSCTFLAPGDECEECVAGKFSDTTGVAACMDCKAGTYSTGVNSMICQLCPPGKVSEYGSSSCTTCEELGTSVWHRGTGCAVTTSLVRAAVDGAVDGDVVDWEAGTGKLVQDFSDDWGWLIRMPITLQCTDVVAKCIIDAQANRCDSRSVLDIENAEGVFLTGLVIMGGYPKSIQVLNSIVTITSCEIRHLQSNTTGIMLSSGTVTLVDTTFSSSTALDPYLKDVWVSEGAILQIAEATSGHGSGDMKYSNIYIETDATVFKGCKKGEYGKLILETTGNFFDPSGSIGDYQSNFPGDNSQYSKCGYDQQSPCNYCTPCKPGTISLGAQTTCTLCPPGTHSNEARSACLPCPIGTASTGGEMSCDECSKPGEFSHVPGASVCSLALPGTEISAVNGVRLSSTPCPVGRYSTGFLDDCLPCEVGKYAASSGSQTCSFCSNAVKGSTTEHMGARTEGDCGCTVGFFKSTVTGDCEAVQEGVSKNVTSMNVTTLHLEPNYWRNSENSVDIRRCFSDSACLGGANPSSYCDEGHTGPYCGVCKPGFSGVGSSTSGMQCVRCGGDQTLTIALGVTLFALLLLLPLAYFNYKRRKNKQGDVEALESTADDVKRVLAKKKLLGKKVKAAQKFRQGVQTVSKILLSYVQIVSGFSFNFGIRFPDLFARVMSVFAFANLDFLSLTPMGCIFPTNYHRQLLVYTILPLLAFGALLGLYTRLKSRGTGSQAFREELFNAFLFLSFLVLPTTSTKILNTFACDQLDSIDGKPGQWVLKSDMNIDCESTTHIAFQCYAVAMVFVYPIGIPLFYYVLLARAQGGLATVLHPRLQHLLPARLLGDESELLLDCGQDKLVNTKIVKLVVEEEEEEVVTEGQEEVTEKAKKTVVVARVSDYITSADKIEAAAESGLLILETTWIKTLSESHKPLLEFIAQQSNVSRVFWHVGHDNVTQLAVEVTLSEKGAMDEALRRREEMEGKHTRLSRLKFLYEAYEPHCWWFEVFETLRRLLLTGGQVLLRPNTPSQIVLNLIICICSIKIYATYKPFVSDKVDKLAELAQFQLFFTMLAALCIKVDISDEDNYNKATFDMCLAGMQFMGPVLLVYQGWIQGGTKGAAINVEVGGAMDDVRKLARSYSGAKEAAKSLEMTSLGKRISNKLRSISSGAIELAGGALSSKVGRRQKEEKRKAFEAIVPGCGDHGVEDDSVEIPLPLPGASPPNQRPIEKVINPLQDTRNLAPHIERARVFSGARSPGRGFGNAGRGKGSRLRGSSSAPDNFYKNQHDDFSI</sequence>
<gene>
    <name evidence="5" type="ORF">TrCOL_g3885</name>
</gene>
<feature type="domain" description="SRCR" evidence="4">
    <location>
        <begin position="1155"/>
        <end position="1276"/>
    </location>
</feature>
<dbReference type="PANTHER" id="PTHR46967:SF2">
    <property type="entry name" value="SUSHI, VON WILLEBRAND FACTOR TYPE A, EGF AND PENTRAXIN DOMAIN-CONTAINING PROTEIN 1-LIKE"/>
    <property type="match status" value="1"/>
</dbReference>
<evidence type="ECO:0000313" key="5">
    <source>
        <dbReference type="EMBL" id="GMI25422.1"/>
    </source>
</evidence>
<comment type="caution">
    <text evidence="5">The sequence shown here is derived from an EMBL/GenBank/DDBJ whole genome shotgun (WGS) entry which is preliminary data.</text>
</comment>
<keyword evidence="1" id="KW-1015">Disulfide bond</keyword>
<dbReference type="SMART" id="SM00202">
    <property type="entry name" value="SR"/>
    <property type="match status" value="4"/>
</dbReference>
<name>A0A9W7FZS2_9STRA</name>
<keyword evidence="3" id="KW-0812">Transmembrane</keyword>
<feature type="transmembrane region" description="Helical" evidence="3">
    <location>
        <begin position="1960"/>
        <end position="1978"/>
    </location>
</feature>
<dbReference type="InterPro" id="IPR036772">
    <property type="entry name" value="SRCR-like_dom_sf"/>
</dbReference>
<feature type="transmembrane region" description="Helical" evidence="3">
    <location>
        <begin position="2049"/>
        <end position="2073"/>
    </location>
</feature>
<feature type="domain" description="SRCR" evidence="4">
    <location>
        <begin position="553"/>
        <end position="663"/>
    </location>
</feature>
<feature type="transmembrane region" description="Helical" evidence="3">
    <location>
        <begin position="1833"/>
        <end position="1853"/>
    </location>
</feature>
<accession>A0A9W7FZS2</accession>
<evidence type="ECO:0000259" key="4">
    <source>
        <dbReference type="PROSITE" id="PS50287"/>
    </source>
</evidence>
<dbReference type="GO" id="GO:0016020">
    <property type="term" value="C:membrane"/>
    <property type="evidence" value="ECO:0007669"/>
    <property type="project" value="InterPro"/>
</dbReference>
<evidence type="ECO:0000256" key="1">
    <source>
        <dbReference type="ARBA" id="ARBA00023157"/>
    </source>
</evidence>
<reference evidence="6" key="1">
    <citation type="journal article" date="2023" name="Commun. Biol.">
        <title>Genome analysis of Parmales, the sister group of diatoms, reveals the evolutionary specialization of diatoms from phago-mixotrophs to photoautotrophs.</title>
        <authorList>
            <person name="Ban H."/>
            <person name="Sato S."/>
            <person name="Yoshikawa S."/>
            <person name="Yamada K."/>
            <person name="Nakamura Y."/>
            <person name="Ichinomiya M."/>
            <person name="Sato N."/>
            <person name="Blanc-Mathieu R."/>
            <person name="Endo H."/>
            <person name="Kuwata A."/>
            <person name="Ogata H."/>
        </authorList>
    </citation>
    <scope>NUCLEOTIDE SEQUENCE [LARGE SCALE GENOMIC DNA]</scope>
</reference>
<dbReference type="EMBL" id="BRYA01000610">
    <property type="protein sequence ID" value="GMI25422.1"/>
    <property type="molecule type" value="Genomic_DNA"/>
</dbReference>
<organism evidence="5 6">
    <name type="scientific">Triparma columacea</name>
    <dbReference type="NCBI Taxonomy" id="722753"/>
    <lineage>
        <taxon>Eukaryota</taxon>
        <taxon>Sar</taxon>
        <taxon>Stramenopiles</taxon>
        <taxon>Ochrophyta</taxon>
        <taxon>Bolidophyceae</taxon>
        <taxon>Parmales</taxon>
        <taxon>Triparmaceae</taxon>
        <taxon>Triparma</taxon>
    </lineage>
</organism>
<feature type="domain" description="SRCR" evidence="4">
    <location>
        <begin position="92"/>
        <end position="229"/>
    </location>
</feature>
<dbReference type="InterPro" id="IPR011050">
    <property type="entry name" value="Pectin_lyase_fold/virulence"/>
</dbReference>
<dbReference type="InterPro" id="IPR011641">
    <property type="entry name" value="Tyr-kin_ephrin_A/B_rcpt-like"/>
</dbReference>
<dbReference type="Gene3D" id="2.10.50.10">
    <property type="entry name" value="Tumor Necrosis Factor Receptor, subunit A, domain 2"/>
    <property type="match status" value="9"/>
</dbReference>
<dbReference type="SUPFAM" id="SSF51126">
    <property type="entry name" value="Pectin lyase-like"/>
    <property type="match status" value="1"/>
</dbReference>